<keyword evidence="2" id="KW-1133">Transmembrane helix</keyword>
<evidence type="ECO:0000256" key="2">
    <source>
        <dbReference type="SAM" id="Phobius"/>
    </source>
</evidence>
<dbReference type="GO" id="GO:0006596">
    <property type="term" value="P:polyamine biosynthetic process"/>
    <property type="evidence" value="ECO:0007669"/>
    <property type="project" value="UniProtKB-KW"/>
</dbReference>
<reference evidence="4" key="1">
    <citation type="submission" date="2023-07" db="EMBL/GenBank/DDBJ databases">
        <authorList>
            <person name="Luz R."/>
            <person name="Cordeiro R."/>
            <person name="Fonseca A."/>
            <person name="Goncalves V."/>
        </authorList>
    </citation>
    <scope>NUCLEOTIDE SEQUENCE [LARGE SCALE GENOMIC DNA]</scope>
    <source>
        <strain evidence="4">BACA0444</strain>
    </source>
</reference>
<feature type="transmembrane region" description="Helical" evidence="2">
    <location>
        <begin position="359"/>
        <end position="377"/>
    </location>
</feature>
<dbReference type="SUPFAM" id="SSF53335">
    <property type="entry name" value="S-adenosyl-L-methionine-dependent methyltransferases"/>
    <property type="match status" value="1"/>
</dbReference>
<feature type="transmembrane region" description="Helical" evidence="2">
    <location>
        <begin position="12"/>
        <end position="33"/>
    </location>
</feature>
<keyword evidence="4" id="KW-1185">Reference proteome</keyword>
<feature type="transmembrane region" description="Helical" evidence="2">
    <location>
        <begin position="274"/>
        <end position="292"/>
    </location>
</feature>
<evidence type="ECO:0000313" key="3">
    <source>
        <dbReference type="EMBL" id="MDS3859308.1"/>
    </source>
</evidence>
<feature type="transmembrane region" description="Helical" evidence="2">
    <location>
        <begin position="250"/>
        <end position="268"/>
    </location>
</feature>
<feature type="transmembrane region" description="Helical" evidence="2">
    <location>
        <begin position="304"/>
        <end position="322"/>
    </location>
</feature>
<dbReference type="EMBL" id="JAVMIP010000001">
    <property type="protein sequence ID" value="MDS3859308.1"/>
    <property type="molecule type" value="Genomic_DNA"/>
</dbReference>
<dbReference type="NCBIfam" id="NF037959">
    <property type="entry name" value="MFS_SpdSyn"/>
    <property type="match status" value="1"/>
</dbReference>
<feature type="transmembrane region" description="Helical" evidence="2">
    <location>
        <begin position="466"/>
        <end position="487"/>
    </location>
</feature>
<dbReference type="PANTHER" id="PTHR43317:SF1">
    <property type="entry name" value="THERMOSPERMINE SYNTHASE ACAULIS5"/>
    <property type="match status" value="1"/>
</dbReference>
<protein>
    <submittedName>
        <fullName evidence="3">Fused MFS/spermidine synthase</fullName>
    </submittedName>
</protein>
<feature type="transmembrane region" description="Helical" evidence="2">
    <location>
        <begin position="183"/>
        <end position="202"/>
    </location>
</feature>
<dbReference type="Gene3D" id="3.40.50.150">
    <property type="entry name" value="Vaccinia Virus protein VP39"/>
    <property type="match status" value="1"/>
</dbReference>
<gene>
    <name evidence="3" type="ORF">RIF25_00665</name>
</gene>
<keyword evidence="1" id="KW-0620">Polyamine biosynthesis</keyword>
<feature type="transmembrane region" description="Helical" evidence="2">
    <location>
        <begin position="77"/>
        <end position="97"/>
    </location>
</feature>
<proteinExistence type="predicted"/>
<dbReference type="RefSeq" id="WP_322876643.1">
    <property type="nucleotide sequence ID" value="NZ_JAVMIP010000001.1"/>
</dbReference>
<evidence type="ECO:0000313" key="4">
    <source>
        <dbReference type="Proteomes" id="UP001268256"/>
    </source>
</evidence>
<feature type="transmembrane region" description="Helical" evidence="2">
    <location>
        <begin position="45"/>
        <end position="65"/>
    </location>
</feature>
<dbReference type="AlphaFoldDB" id="A0AAE4FNE3"/>
<feature type="transmembrane region" description="Helical" evidence="2">
    <location>
        <begin position="383"/>
        <end position="403"/>
    </location>
</feature>
<organism evidence="3 4">
    <name type="scientific">Pseudocalidococcus azoricus BACA0444</name>
    <dbReference type="NCBI Taxonomy" id="2918990"/>
    <lineage>
        <taxon>Bacteria</taxon>
        <taxon>Bacillati</taxon>
        <taxon>Cyanobacteriota</taxon>
        <taxon>Cyanophyceae</taxon>
        <taxon>Acaryochloridales</taxon>
        <taxon>Thermosynechococcaceae</taxon>
        <taxon>Pseudocalidococcus</taxon>
        <taxon>Pseudocalidococcus azoricus</taxon>
    </lineage>
</organism>
<keyword evidence="2" id="KW-0472">Membrane</keyword>
<evidence type="ECO:0000256" key="1">
    <source>
        <dbReference type="ARBA" id="ARBA00023115"/>
    </source>
</evidence>
<dbReference type="InterPro" id="IPR029063">
    <property type="entry name" value="SAM-dependent_MTases_sf"/>
</dbReference>
<feature type="transmembrane region" description="Helical" evidence="2">
    <location>
        <begin position="415"/>
        <end position="435"/>
    </location>
</feature>
<feature type="transmembrane region" description="Helical" evidence="2">
    <location>
        <begin position="328"/>
        <end position="347"/>
    </location>
</feature>
<feature type="transmembrane region" description="Helical" evidence="2">
    <location>
        <begin position="150"/>
        <end position="171"/>
    </location>
</feature>
<dbReference type="PANTHER" id="PTHR43317">
    <property type="entry name" value="THERMOSPERMINE SYNTHASE ACAULIS5"/>
    <property type="match status" value="1"/>
</dbReference>
<name>A0AAE4FNE3_9CYAN</name>
<sequence>MNVALPPKILLPIYALSLGLSALLLFWVQLMVAKMLLPLLGGAPAVWNTCLFFFQALLLLGYGYSDWITQRFCLKNQVWLQGLVLLIPLAVLPLKIAGDGLPPVDANPIPWVLAVLLLGVGLPFFALSTLAPLLQAWFSSTAHPQAQDPYFLYGASNFGSLMGLLGYPLLLEPQLTLTHQNQLWAGLYGCLVLLVGLCASGVQGKELGEIRNRPRDITKRAEQFNHPDAPVAPDQSFAAPAPTPRLQLRWVMLAFIPASWLLSVTTYITTDIAAIPLFWAIPLSLYLITFIVSFARPQATLPKLITGALPLAGVVLVMLLLLKITQPLGFILPLHLIVFTIAAYLFHQKLAQSRPNPAYLTRFYLAIALGGMLGGLVNSLIAPLVLTTVLEYPWIIVVSLLLLPDLELGTGLRLTWPLSMGLLLGCLLIGLNLTIAQQSAWGFLMAFGLLIGLAWIWGLRKWRIGLGLVLVGLLGQFSLSSLGNVLATERSFFGVYQVLADSETGFHSLIHGTTVHGRQNMTPGQTQVPLTYFTPTGPIGQVFTAMGDRFQNVAILGLGIGTLISYAQPGQAWSFYEIDPLVVNLAQNPKYFTYLTSATTKPQITLGDGRLGLAQAPDHRLDLLVMDAFSSDAIPIHLITQEALELYFTKLKPTGLVAINITNRFLDLEPVIAALSERLNLFSIIQSDQQVSEAELRAGKTPSRWVLLTKDAENLADLRTDPRWRKLVGTVQISAWTDDFSQLLPLIRPLR</sequence>
<feature type="transmembrane region" description="Helical" evidence="2">
    <location>
        <begin position="441"/>
        <end position="459"/>
    </location>
</feature>
<comment type="caution">
    <text evidence="3">The sequence shown here is derived from an EMBL/GenBank/DDBJ whole genome shotgun (WGS) entry which is preliminary data.</text>
</comment>
<feature type="transmembrane region" description="Helical" evidence="2">
    <location>
        <begin position="109"/>
        <end position="138"/>
    </location>
</feature>
<dbReference type="Proteomes" id="UP001268256">
    <property type="component" value="Unassembled WGS sequence"/>
</dbReference>
<keyword evidence="2" id="KW-0812">Transmembrane</keyword>
<accession>A0AAE4FNE3</accession>